<dbReference type="InterPro" id="IPR036397">
    <property type="entry name" value="RNaseH_sf"/>
</dbReference>
<name>A0A9D2BZM5_9FIRM</name>
<dbReference type="PANTHER" id="PTHR23044">
    <property type="entry name" value="3'-5' EXONUCLEASE ERI1-RELATED"/>
    <property type="match status" value="1"/>
</dbReference>
<dbReference type="SUPFAM" id="SSF53098">
    <property type="entry name" value="Ribonuclease H-like"/>
    <property type="match status" value="1"/>
</dbReference>
<evidence type="ECO:0000256" key="3">
    <source>
        <dbReference type="ARBA" id="ARBA00022839"/>
    </source>
</evidence>
<sequence length="222" mass="24622">MYESHIFLDFEMNPIPRTCREAREIARAEIVEIGAVKLDKDYQLVDRYSRFVKPQYGPIQRHITELTGITDADVADAEPFEAAIAAFGAWMGGGHTRVYSWSRSDQRQLFDESWLKEAELPTPLEGRWMDFQAVYTRLIGLSGANSLSLKHALGAAACTFEGEAHRAVHDAENSATLLQLVKAGRLQEQAGAVWAALHPEKHHGSSLGDNAALQAYLAQLNS</sequence>
<evidence type="ECO:0000256" key="2">
    <source>
        <dbReference type="ARBA" id="ARBA00022801"/>
    </source>
</evidence>
<dbReference type="Proteomes" id="UP000823868">
    <property type="component" value="Unassembled WGS sequence"/>
</dbReference>
<evidence type="ECO:0000313" key="6">
    <source>
        <dbReference type="Proteomes" id="UP000823868"/>
    </source>
</evidence>
<dbReference type="EMBL" id="DXDX01000191">
    <property type="protein sequence ID" value="HIY22324.1"/>
    <property type="molecule type" value="Genomic_DNA"/>
</dbReference>
<dbReference type="Pfam" id="PF00929">
    <property type="entry name" value="RNase_T"/>
    <property type="match status" value="1"/>
</dbReference>
<dbReference type="PANTHER" id="PTHR23044:SF61">
    <property type="entry name" value="3'-5' EXORIBONUCLEASE 1-RELATED"/>
    <property type="match status" value="1"/>
</dbReference>
<dbReference type="InterPro" id="IPR013520">
    <property type="entry name" value="Ribonucl_H"/>
</dbReference>
<reference evidence="5" key="1">
    <citation type="journal article" date="2021" name="PeerJ">
        <title>Extensive microbial diversity within the chicken gut microbiome revealed by metagenomics and culture.</title>
        <authorList>
            <person name="Gilroy R."/>
            <person name="Ravi A."/>
            <person name="Getino M."/>
            <person name="Pursley I."/>
            <person name="Horton D.L."/>
            <person name="Alikhan N.F."/>
            <person name="Baker D."/>
            <person name="Gharbi K."/>
            <person name="Hall N."/>
            <person name="Watson M."/>
            <person name="Adriaenssens E.M."/>
            <person name="Foster-Nyarko E."/>
            <person name="Jarju S."/>
            <person name="Secka A."/>
            <person name="Antonio M."/>
            <person name="Oren A."/>
            <person name="Chaudhuri R.R."/>
            <person name="La Ragione R."/>
            <person name="Hildebrand F."/>
            <person name="Pallen M.J."/>
        </authorList>
    </citation>
    <scope>NUCLEOTIDE SEQUENCE</scope>
    <source>
        <strain evidence="5">ChiBcec16_6824</strain>
    </source>
</reference>
<dbReference type="GO" id="GO:0003676">
    <property type="term" value="F:nucleic acid binding"/>
    <property type="evidence" value="ECO:0007669"/>
    <property type="project" value="InterPro"/>
</dbReference>
<dbReference type="InterPro" id="IPR051274">
    <property type="entry name" value="3-5_Exoribonuclease"/>
</dbReference>
<reference evidence="5" key="2">
    <citation type="submission" date="2021-04" db="EMBL/GenBank/DDBJ databases">
        <authorList>
            <person name="Gilroy R."/>
        </authorList>
    </citation>
    <scope>NUCLEOTIDE SEQUENCE</scope>
    <source>
        <strain evidence="5">ChiBcec16_6824</strain>
    </source>
</reference>
<evidence type="ECO:0000313" key="5">
    <source>
        <dbReference type="EMBL" id="HIY22324.1"/>
    </source>
</evidence>
<evidence type="ECO:0000256" key="1">
    <source>
        <dbReference type="ARBA" id="ARBA00022722"/>
    </source>
</evidence>
<dbReference type="CDD" id="cd06133">
    <property type="entry name" value="ERI-1_3'hExo_like"/>
    <property type="match status" value="1"/>
</dbReference>
<protein>
    <submittedName>
        <fullName evidence="5">Exonuclease domain-containing protein</fullName>
    </submittedName>
</protein>
<dbReference type="InterPro" id="IPR012337">
    <property type="entry name" value="RNaseH-like_sf"/>
</dbReference>
<dbReference type="SMART" id="SM00479">
    <property type="entry name" value="EXOIII"/>
    <property type="match status" value="1"/>
</dbReference>
<gene>
    <name evidence="5" type="ORF">H9841_10565</name>
</gene>
<accession>A0A9D2BZM5</accession>
<proteinExistence type="predicted"/>
<comment type="caution">
    <text evidence="5">The sequence shown here is derived from an EMBL/GenBank/DDBJ whole genome shotgun (WGS) entry which is preliminary data.</text>
</comment>
<dbReference type="AlphaFoldDB" id="A0A9D2BZM5"/>
<keyword evidence="1" id="KW-0540">Nuclease</keyword>
<dbReference type="GO" id="GO:0000175">
    <property type="term" value="F:3'-5'-RNA exonuclease activity"/>
    <property type="evidence" value="ECO:0007669"/>
    <property type="project" value="InterPro"/>
</dbReference>
<dbReference type="InterPro" id="IPR047201">
    <property type="entry name" value="ERI-1_3'hExo-like"/>
</dbReference>
<evidence type="ECO:0000259" key="4">
    <source>
        <dbReference type="SMART" id="SM00479"/>
    </source>
</evidence>
<keyword evidence="2" id="KW-0378">Hydrolase</keyword>
<keyword evidence="3 5" id="KW-0269">Exonuclease</keyword>
<dbReference type="Gene3D" id="3.30.420.10">
    <property type="entry name" value="Ribonuclease H-like superfamily/Ribonuclease H"/>
    <property type="match status" value="1"/>
</dbReference>
<organism evidence="5 6">
    <name type="scientific">Candidatus Flavonifractor merdigallinarum</name>
    <dbReference type="NCBI Taxonomy" id="2838589"/>
    <lineage>
        <taxon>Bacteria</taxon>
        <taxon>Bacillati</taxon>
        <taxon>Bacillota</taxon>
        <taxon>Clostridia</taxon>
        <taxon>Eubacteriales</taxon>
        <taxon>Oscillospiraceae</taxon>
        <taxon>Flavonifractor</taxon>
    </lineage>
</organism>
<feature type="domain" description="Exonuclease" evidence="4">
    <location>
        <begin position="4"/>
        <end position="187"/>
    </location>
</feature>